<feature type="transmembrane region" description="Helical" evidence="10">
    <location>
        <begin position="84"/>
        <end position="105"/>
    </location>
</feature>
<proteinExistence type="inferred from homology"/>
<dbReference type="GO" id="GO:0005886">
    <property type="term" value="C:plasma membrane"/>
    <property type="evidence" value="ECO:0007669"/>
    <property type="project" value="UniProtKB-SubCell"/>
</dbReference>
<dbReference type="PANTHER" id="PTHR21137:SF35">
    <property type="entry name" value="ODORANT RECEPTOR 19A-RELATED"/>
    <property type="match status" value="1"/>
</dbReference>
<name>A0A6P4I1M7_DROKI</name>
<feature type="transmembrane region" description="Helical" evidence="10">
    <location>
        <begin position="308"/>
        <end position="329"/>
    </location>
</feature>
<sequence>MSCSGFQGYGSQLDKQAADIHSDKMSGLWQRLAAPYAEGWRVFKNPKLQAQHTIAYSTRDMMKALGLYTNSEERLDSKKVAWNYFIYIQSLISWWSLITGVFASVGDVVSLGRDLAFSITLLFILLRILFIRMHADDLDQVIDVLEEFYRRKPISSAAEEVRATKRFHFLALSVLLTLWTIYILAFCVIKISTPLWMESQILPFHVAWPYELDNPSKHPISYVIIYFFQATTMAFLMIWIGIDENMLGSIFFEMSTALKVLNTELKNLQKFCKGNELLLAKELKRLAQFHQRIIYISDQCNNIFKSTFIMQMIVNFLLVSLSAFEVLVSRNNPKVVVEYLVMISMTLGHLSYWSKFGDMLTQESLEVANAAYEAYDPRFGSKSTNRDIGLIIMRAQQPLNIRGSPFPPFNLENYMAILKQCYSILTLLLNTLE</sequence>
<dbReference type="GO" id="GO:0005549">
    <property type="term" value="F:odorant binding"/>
    <property type="evidence" value="ECO:0007669"/>
    <property type="project" value="InterPro"/>
</dbReference>
<dbReference type="RefSeq" id="XP_017017849.1">
    <property type="nucleotide sequence ID" value="XM_017162360.1"/>
</dbReference>
<protein>
    <recommendedName>
        <fullName evidence="10">Odorant receptor</fullName>
    </recommendedName>
</protein>
<comment type="caution">
    <text evidence="10">Lacks conserved residue(s) required for the propagation of feature annotation.</text>
</comment>
<keyword evidence="5 10" id="KW-0552">Olfaction</keyword>
<dbReference type="Proteomes" id="UP001652661">
    <property type="component" value="Chromosome 3L"/>
</dbReference>
<keyword evidence="11" id="KW-1185">Reference proteome</keyword>
<dbReference type="GeneID" id="108071580"/>
<feature type="transmembrane region" description="Helical" evidence="10">
    <location>
        <begin position="335"/>
        <end position="353"/>
    </location>
</feature>
<evidence type="ECO:0000256" key="2">
    <source>
        <dbReference type="ARBA" id="ARBA00022475"/>
    </source>
</evidence>
<keyword evidence="9 10" id="KW-0807">Transducer</keyword>
<evidence type="ECO:0000256" key="7">
    <source>
        <dbReference type="ARBA" id="ARBA00023136"/>
    </source>
</evidence>
<evidence type="ECO:0000313" key="11">
    <source>
        <dbReference type="Proteomes" id="UP001652661"/>
    </source>
</evidence>
<dbReference type="OrthoDB" id="6604226at2759"/>
<feature type="transmembrane region" description="Helical" evidence="10">
    <location>
        <begin position="169"/>
        <end position="191"/>
    </location>
</feature>
<feature type="transmembrane region" description="Helical" evidence="10">
    <location>
        <begin position="111"/>
        <end position="130"/>
    </location>
</feature>
<dbReference type="GO" id="GO:0007165">
    <property type="term" value="P:signal transduction"/>
    <property type="evidence" value="ECO:0007669"/>
    <property type="project" value="UniProtKB-KW"/>
</dbReference>
<evidence type="ECO:0000313" key="12">
    <source>
        <dbReference type="RefSeq" id="XP_017017849.1"/>
    </source>
</evidence>
<dbReference type="GO" id="GO:0004984">
    <property type="term" value="F:olfactory receptor activity"/>
    <property type="evidence" value="ECO:0007669"/>
    <property type="project" value="InterPro"/>
</dbReference>
<comment type="similarity">
    <text evidence="10">Belongs to the insect chemoreceptor superfamily. Heteromeric odorant receptor channel (TC 1.A.69) family.</text>
</comment>
<comment type="subcellular location">
    <subcellularLocation>
        <location evidence="1 10">Cell membrane</location>
        <topology evidence="1 10">Multi-pass membrane protein</topology>
    </subcellularLocation>
</comment>
<evidence type="ECO:0000256" key="10">
    <source>
        <dbReference type="RuleBase" id="RU351113"/>
    </source>
</evidence>
<keyword evidence="7 10" id="KW-0472">Membrane</keyword>
<keyword evidence="8 10" id="KW-0675">Receptor</keyword>
<keyword evidence="2" id="KW-1003">Cell membrane</keyword>
<evidence type="ECO:0000256" key="1">
    <source>
        <dbReference type="ARBA" id="ARBA00004651"/>
    </source>
</evidence>
<keyword evidence="6 10" id="KW-1133">Transmembrane helix</keyword>
<evidence type="ECO:0000256" key="8">
    <source>
        <dbReference type="ARBA" id="ARBA00023170"/>
    </source>
</evidence>
<evidence type="ECO:0000256" key="9">
    <source>
        <dbReference type="ARBA" id="ARBA00023224"/>
    </source>
</evidence>
<reference evidence="12" key="1">
    <citation type="submission" date="2025-08" db="UniProtKB">
        <authorList>
            <consortium name="RefSeq"/>
        </authorList>
    </citation>
    <scope>IDENTIFICATION</scope>
    <source>
        <strain evidence="12">14028-0561.14</strain>
        <tissue evidence="12">Whole fly</tissue>
    </source>
</reference>
<dbReference type="Pfam" id="PF02949">
    <property type="entry name" value="7tm_6"/>
    <property type="match status" value="1"/>
</dbReference>
<keyword evidence="4 10" id="KW-0812">Transmembrane</keyword>
<accession>A0A6P4I1M7</accession>
<evidence type="ECO:0000256" key="6">
    <source>
        <dbReference type="ARBA" id="ARBA00022989"/>
    </source>
</evidence>
<evidence type="ECO:0000256" key="3">
    <source>
        <dbReference type="ARBA" id="ARBA00022606"/>
    </source>
</evidence>
<dbReference type="AlphaFoldDB" id="A0A6P4I1M7"/>
<dbReference type="PANTHER" id="PTHR21137">
    <property type="entry name" value="ODORANT RECEPTOR"/>
    <property type="match status" value="1"/>
</dbReference>
<evidence type="ECO:0000256" key="5">
    <source>
        <dbReference type="ARBA" id="ARBA00022725"/>
    </source>
</evidence>
<evidence type="ECO:0000256" key="4">
    <source>
        <dbReference type="ARBA" id="ARBA00022692"/>
    </source>
</evidence>
<feature type="transmembrane region" description="Helical" evidence="10">
    <location>
        <begin position="220"/>
        <end position="242"/>
    </location>
</feature>
<gene>
    <name evidence="12" type="primary">LOC108071580</name>
</gene>
<organism evidence="11 12">
    <name type="scientific">Drosophila kikkawai</name>
    <name type="common">Fruit fly</name>
    <dbReference type="NCBI Taxonomy" id="30033"/>
    <lineage>
        <taxon>Eukaryota</taxon>
        <taxon>Metazoa</taxon>
        <taxon>Ecdysozoa</taxon>
        <taxon>Arthropoda</taxon>
        <taxon>Hexapoda</taxon>
        <taxon>Insecta</taxon>
        <taxon>Pterygota</taxon>
        <taxon>Neoptera</taxon>
        <taxon>Endopterygota</taxon>
        <taxon>Diptera</taxon>
        <taxon>Brachycera</taxon>
        <taxon>Muscomorpha</taxon>
        <taxon>Ephydroidea</taxon>
        <taxon>Drosophilidae</taxon>
        <taxon>Drosophila</taxon>
        <taxon>Sophophora</taxon>
    </lineage>
</organism>
<dbReference type="InterPro" id="IPR004117">
    <property type="entry name" value="7tm6_olfct_rcpt"/>
</dbReference>
<keyword evidence="3 10" id="KW-0716">Sensory transduction</keyword>